<sequence>MAADHVQPRVAVYCGSSSGSDPAYMAEAEALGAGIAAAGLGVVYGGANIGLMGAVADAALAGGAEVVGVLPEFLAGREIAHTGLTRLETPATMHQRKARMVALADAFLILPGGYGTLDELFEILTWSQLRMHAKPCVLINTAGYWDPLLAFVDKMVDAGFLPVRSRGLMLVAPDAQTAVEMIVTQLRSFAQESST</sequence>
<evidence type="ECO:0000256" key="2">
    <source>
        <dbReference type="ARBA" id="ARBA00006763"/>
    </source>
</evidence>
<evidence type="ECO:0000313" key="5">
    <source>
        <dbReference type="Proteomes" id="UP001059380"/>
    </source>
</evidence>
<protein>
    <recommendedName>
        <fullName evidence="3">Cytokinin riboside 5'-monophosphate phosphoribohydrolase</fullName>
        <ecNumber evidence="3">3.2.2.n1</ecNumber>
    </recommendedName>
</protein>
<name>A0A9J7BUA6_9BACT</name>
<dbReference type="Proteomes" id="UP001059380">
    <property type="component" value="Chromosome"/>
</dbReference>
<dbReference type="PANTHER" id="PTHR31223:SF70">
    <property type="entry name" value="LOG FAMILY PROTEIN YJL055W"/>
    <property type="match status" value="1"/>
</dbReference>
<reference evidence="4" key="1">
    <citation type="submission" date="2021-04" db="EMBL/GenBank/DDBJ databases">
        <title>Phylogenetic analysis of Acidobacteriaceae.</title>
        <authorList>
            <person name="Qiu L."/>
            <person name="Zhang Q."/>
        </authorList>
    </citation>
    <scope>NUCLEOTIDE SEQUENCE</scope>
    <source>
        <strain evidence="4">DSM 25168</strain>
    </source>
</reference>
<dbReference type="GO" id="GO:0008714">
    <property type="term" value="F:AMP nucleosidase activity"/>
    <property type="evidence" value="ECO:0007669"/>
    <property type="project" value="UniProtKB-EC"/>
</dbReference>
<dbReference type="EMBL" id="CP093313">
    <property type="protein sequence ID" value="UWZ84510.1"/>
    <property type="molecule type" value="Genomic_DNA"/>
</dbReference>
<keyword evidence="5" id="KW-1185">Reference proteome</keyword>
<dbReference type="GO" id="GO:0009691">
    <property type="term" value="P:cytokinin biosynthetic process"/>
    <property type="evidence" value="ECO:0007669"/>
    <property type="project" value="UniProtKB-UniRule"/>
</dbReference>
<keyword evidence="3" id="KW-0378">Hydrolase</keyword>
<organism evidence="4 5">
    <name type="scientific">Occallatibacter riparius</name>
    <dbReference type="NCBI Taxonomy" id="1002689"/>
    <lineage>
        <taxon>Bacteria</taxon>
        <taxon>Pseudomonadati</taxon>
        <taxon>Acidobacteriota</taxon>
        <taxon>Terriglobia</taxon>
        <taxon>Terriglobales</taxon>
        <taxon>Acidobacteriaceae</taxon>
        <taxon>Occallatibacter</taxon>
    </lineage>
</organism>
<dbReference type="InterPro" id="IPR031100">
    <property type="entry name" value="LOG_fam"/>
</dbReference>
<accession>A0A9J7BUA6</accession>
<dbReference type="Pfam" id="PF03641">
    <property type="entry name" value="Lysine_decarbox"/>
    <property type="match status" value="1"/>
</dbReference>
<dbReference type="SUPFAM" id="SSF102405">
    <property type="entry name" value="MCP/YpsA-like"/>
    <property type="match status" value="1"/>
</dbReference>
<comment type="similarity">
    <text evidence="2 3">Belongs to the LOG family.</text>
</comment>
<dbReference type="GO" id="GO:0005829">
    <property type="term" value="C:cytosol"/>
    <property type="evidence" value="ECO:0007669"/>
    <property type="project" value="TreeGrafter"/>
</dbReference>
<evidence type="ECO:0000256" key="1">
    <source>
        <dbReference type="ARBA" id="ARBA00000274"/>
    </source>
</evidence>
<dbReference type="EC" id="3.2.2.n1" evidence="3"/>
<dbReference type="Gene3D" id="3.40.50.450">
    <property type="match status" value="1"/>
</dbReference>
<dbReference type="InterPro" id="IPR005269">
    <property type="entry name" value="LOG"/>
</dbReference>
<gene>
    <name evidence="4" type="ORF">MOP44_00910</name>
</gene>
<evidence type="ECO:0000313" key="4">
    <source>
        <dbReference type="EMBL" id="UWZ84510.1"/>
    </source>
</evidence>
<dbReference type="RefSeq" id="WP_260794015.1">
    <property type="nucleotide sequence ID" value="NZ_CP093313.1"/>
</dbReference>
<dbReference type="KEGG" id="orp:MOP44_00910"/>
<evidence type="ECO:0000256" key="3">
    <source>
        <dbReference type="RuleBase" id="RU363015"/>
    </source>
</evidence>
<comment type="catalytic activity">
    <reaction evidence="1">
        <text>AMP + H2O = D-ribose 5-phosphate + adenine</text>
        <dbReference type="Rhea" id="RHEA:20129"/>
        <dbReference type="ChEBI" id="CHEBI:15377"/>
        <dbReference type="ChEBI" id="CHEBI:16708"/>
        <dbReference type="ChEBI" id="CHEBI:78346"/>
        <dbReference type="ChEBI" id="CHEBI:456215"/>
        <dbReference type="EC" id="3.2.2.4"/>
    </reaction>
</comment>
<keyword evidence="3" id="KW-0203">Cytokinin biosynthesis</keyword>
<proteinExistence type="inferred from homology"/>
<dbReference type="AlphaFoldDB" id="A0A9J7BUA6"/>
<dbReference type="NCBIfam" id="TIGR00730">
    <property type="entry name" value="Rossman fold protein, TIGR00730 family"/>
    <property type="match status" value="1"/>
</dbReference>
<dbReference type="PANTHER" id="PTHR31223">
    <property type="entry name" value="LOG FAMILY PROTEIN YJL055W"/>
    <property type="match status" value="1"/>
</dbReference>